<accession>A0AC60PLC2</accession>
<name>A0AC60PLC2_IXOPE</name>
<proteinExistence type="predicted"/>
<reference evidence="1 2" key="1">
    <citation type="journal article" date="2020" name="Cell">
        <title>Large-Scale Comparative Analyses of Tick Genomes Elucidate Their Genetic Diversity and Vector Capacities.</title>
        <authorList>
            <consortium name="Tick Genome and Microbiome Consortium (TIGMIC)"/>
            <person name="Jia N."/>
            <person name="Wang J."/>
            <person name="Shi W."/>
            <person name="Du L."/>
            <person name="Sun Y."/>
            <person name="Zhan W."/>
            <person name="Jiang J.F."/>
            <person name="Wang Q."/>
            <person name="Zhang B."/>
            <person name="Ji P."/>
            <person name="Bell-Sakyi L."/>
            <person name="Cui X.M."/>
            <person name="Yuan T.T."/>
            <person name="Jiang B.G."/>
            <person name="Yang W.F."/>
            <person name="Lam T.T."/>
            <person name="Chang Q.C."/>
            <person name="Ding S.J."/>
            <person name="Wang X.J."/>
            <person name="Zhu J.G."/>
            <person name="Ruan X.D."/>
            <person name="Zhao L."/>
            <person name="Wei J.T."/>
            <person name="Ye R.Z."/>
            <person name="Que T.C."/>
            <person name="Du C.H."/>
            <person name="Zhou Y.H."/>
            <person name="Cheng J.X."/>
            <person name="Dai P.F."/>
            <person name="Guo W.B."/>
            <person name="Han X.H."/>
            <person name="Huang E.J."/>
            <person name="Li L.F."/>
            <person name="Wei W."/>
            <person name="Gao Y.C."/>
            <person name="Liu J.Z."/>
            <person name="Shao H.Z."/>
            <person name="Wang X."/>
            <person name="Wang C.C."/>
            <person name="Yang T.C."/>
            <person name="Huo Q.B."/>
            <person name="Li W."/>
            <person name="Chen H.Y."/>
            <person name="Chen S.E."/>
            <person name="Zhou L.G."/>
            <person name="Ni X.B."/>
            <person name="Tian J.H."/>
            <person name="Sheng Y."/>
            <person name="Liu T."/>
            <person name="Pan Y.S."/>
            <person name="Xia L.Y."/>
            <person name="Li J."/>
            <person name="Zhao F."/>
            <person name="Cao W.C."/>
        </authorList>
    </citation>
    <scope>NUCLEOTIDE SEQUENCE [LARGE SCALE GENOMIC DNA]</scope>
    <source>
        <strain evidence="1">Iper-2018</strain>
    </source>
</reference>
<dbReference type="EMBL" id="JABSTQ010010377">
    <property type="protein sequence ID" value="KAG0421354.1"/>
    <property type="molecule type" value="Genomic_DNA"/>
</dbReference>
<organism evidence="1 2">
    <name type="scientific">Ixodes persulcatus</name>
    <name type="common">Taiga tick</name>
    <dbReference type="NCBI Taxonomy" id="34615"/>
    <lineage>
        <taxon>Eukaryota</taxon>
        <taxon>Metazoa</taxon>
        <taxon>Ecdysozoa</taxon>
        <taxon>Arthropoda</taxon>
        <taxon>Chelicerata</taxon>
        <taxon>Arachnida</taxon>
        <taxon>Acari</taxon>
        <taxon>Parasitiformes</taxon>
        <taxon>Ixodida</taxon>
        <taxon>Ixodoidea</taxon>
        <taxon>Ixodidae</taxon>
        <taxon>Ixodinae</taxon>
        <taxon>Ixodes</taxon>
    </lineage>
</organism>
<keyword evidence="2" id="KW-1185">Reference proteome</keyword>
<comment type="caution">
    <text evidence="1">The sequence shown here is derived from an EMBL/GenBank/DDBJ whole genome shotgun (WGS) entry which is preliminary data.</text>
</comment>
<evidence type="ECO:0000313" key="2">
    <source>
        <dbReference type="Proteomes" id="UP000805193"/>
    </source>
</evidence>
<gene>
    <name evidence="1" type="ORF">HPB47_002740</name>
</gene>
<dbReference type="Proteomes" id="UP000805193">
    <property type="component" value="Unassembled WGS sequence"/>
</dbReference>
<protein>
    <submittedName>
        <fullName evidence="1">Uncharacterized protein</fullName>
    </submittedName>
</protein>
<evidence type="ECO:0000313" key="1">
    <source>
        <dbReference type="EMBL" id="KAG0421354.1"/>
    </source>
</evidence>
<sequence length="114" mass="12061">MGALFCTTGTEGPFAASCTRSNSSQGSPSLPGRGDPTHWSTSRSDGLFRPEPQLSTPPVVVPAVDPKPAATPFRGEGHAKPTFFHEELGLLLRRLADDDGEDGLPDFAKLDLCP</sequence>